<evidence type="ECO:0000313" key="3">
    <source>
        <dbReference type="Proteomes" id="UP001291653"/>
    </source>
</evidence>
<keyword evidence="3" id="KW-1185">Reference proteome</keyword>
<proteinExistence type="predicted"/>
<gene>
    <name evidence="2" type="ORF">SYYSPA8_02715</name>
</gene>
<comment type="caution">
    <text evidence="2">The sequence shown here is derived from an EMBL/GenBank/DDBJ whole genome shotgun (WGS) entry which is preliminary data.</text>
</comment>
<reference evidence="2 3" key="1">
    <citation type="submission" date="2022-10" db="EMBL/GenBank/DDBJ databases">
        <title>Draft genome sequence of Streptomyces sp. YSPA8.</title>
        <authorList>
            <person name="Moriuchi R."/>
            <person name="Dohra H."/>
            <person name="Yamamura H."/>
            <person name="Kodani S."/>
        </authorList>
    </citation>
    <scope>NUCLEOTIDE SEQUENCE [LARGE SCALE GENOMIC DNA]</scope>
    <source>
        <strain evidence="2 3">YSPA8</strain>
    </source>
</reference>
<dbReference type="Gene3D" id="2.40.10.10">
    <property type="entry name" value="Trypsin-like serine proteases"/>
    <property type="match status" value="2"/>
</dbReference>
<dbReference type="CDD" id="cd21112">
    <property type="entry name" value="alphaLP-like"/>
    <property type="match status" value="1"/>
</dbReference>
<organism evidence="2 3">
    <name type="scientific">Streptomyces yaizuensis</name>
    <dbReference type="NCBI Taxonomy" id="2989713"/>
    <lineage>
        <taxon>Bacteria</taxon>
        <taxon>Bacillati</taxon>
        <taxon>Actinomycetota</taxon>
        <taxon>Actinomycetes</taxon>
        <taxon>Kitasatosporales</taxon>
        <taxon>Streptomycetaceae</taxon>
        <taxon>Streptomyces</taxon>
    </lineage>
</organism>
<feature type="signal peptide" evidence="1">
    <location>
        <begin position="1"/>
        <end position="26"/>
    </location>
</feature>
<dbReference type="InterPro" id="IPR009003">
    <property type="entry name" value="Peptidase_S1_PA"/>
</dbReference>
<keyword evidence="1" id="KW-0732">Signal</keyword>
<evidence type="ECO:0000313" key="2">
    <source>
        <dbReference type="EMBL" id="GLF93162.1"/>
    </source>
</evidence>
<accession>A0ABQ5NS11</accession>
<sequence length="207" mass="20915">MPRTIRTALCAAATVVCAAFSLPATAAQAAEETPRNPVVRGGDTLHAAGGVACTVGFNVRRGTLYYALLPPSCVNLATTWYADPALTVPAGSRVASTTQVGVVQYTNPAVSHPGEVNLLNGTTVDITAAGTPASGQPYCHVGQVSGQRCGTWGTAASACSTPGDLGGPAFSGTTALGLIARNNGVCPTGTTTYWPISVINQFGLSVY</sequence>
<dbReference type="EMBL" id="BSBI01000001">
    <property type="protein sequence ID" value="GLF93162.1"/>
    <property type="molecule type" value="Genomic_DNA"/>
</dbReference>
<dbReference type="Proteomes" id="UP001291653">
    <property type="component" value="Unassembled WGS sequence"/>
</dbReference>
<protein>
    <submittedName>
        <fullName evidence="2">S1 family peptidase</fullName>
    </submittedName>
</protein>
<name>A0ABQ5NS11_9ACTN</name>
<feature type="chain" id="PRO_5046457407" evidence="1">
    <location>
        <begin position="27"/>
        <end position="207"/>
    </location>
</feature>
<dbReference type="SUPFAM" id="SSF50494">
    <property type="entry name" value="Trypsin-like serine proteases"/>
    <property type="match status" value="1"/>
</dbReference>
<dbReference type="InterPro" id="IPR043504">
    <property type="entry name" value="Peptidase_S1_PA_chymotrypsin"/>
</dbReference>
<dbReference type="RefSeq" id="WP_323445255.1">
    <property type="nucleotide sequence ID" value="NZ_BSBI01000001.1"/>
</dbReference>
<evidence type="ECO:0000256" key="1">
    <source>
        <dbReference type="SAM" id="SignalP"/>
    </source>
</evidence>